<dbReference type="GO" id="GO:0003824">
    <property type="term" value="F:catalytic activity"/>
    <property type="evidence" value="ECO:0007669"/>
    <property type="project" value="InterPro"/>
</dbReference>
<evidence type="ECO:0000313" key="2">
    <source>
        <dbReference type="EMBL" id="AMU87162.1"/>
    </source>
</evidence>
<proteinExistence type="predicted"/>
<evidence type="ECO:0000259" key="1">
    <source>
        <dbReference type="Pfam" id="PF01507"/>
    </source>
</evidence>
<dbReference type="InterPro" id="IPR014729">
    <property type="entry name" value="Rossmann-like_a/b/a_fold"/>
</dbReference>
<dbReference type="InterPro" id="IPR002500">
    <property type="entry name" value="PAPS_reduct_dom"/>
</dbReference>
<gene>
    <name evidence="3" type="ORF">DEHALATV1_1258</name>
    <name evidence="2" type="ORF">Dm11a5_1336</name>
</gene>
<dbReference type="PANTHER" id="PTHR43196">
    <property type="entry name" value="SULFATE ADENYLYLTRANSFERASE SUBUNIT 2"/>
    <property type="match status" value="1"/>
</dbReference>
<dbReference type="Pfam" id="PF01507">
    <property type="entry name" value="PAPS_reduct"/>
    <property type="match status" value="1"/>
</dbReference>
<dbReference type="Proteomes" id="UP000218257">
    <property type="component" value="Chromosome"/>
</dbReference>
<dbReference type="EMBL" id="AP017649">
    <property type="protein sequence ID" value="BAZ97886.1"/>
    <property type="molecule type" value="Genomic_DNA"/>
</dbReference>
<sequence>MRNGNALLNDTINTIQREYLKDDLPWSLAFSGGKDSSALLKLVYVALQNIGKKLKPVTVVYCDTGVEIPIIRSFVIETLHSLQIEAEKNEIPIKTKIVTPSIEDKFFSKVIGRGYPSPTYQFRWCTDVLRIKPIRNYTNNFNGKSIVLLGIRNGESSERDRALKKYRIDDSHYFRQSNNMQALVFSPMLEYAVEDIWSVLKESSGPISIDVDKLQMFYRVLDSGNIKELTSASLFNSKGRFGCWVCTVVRRDRAVEGLITDGTESLSPLLEFRNWLSKIRYEPSYRLNKRRNGAIGLGPFTLDARREILDRLINAQNQTEWNLITEQEIEYIENQWSLDRNI</sequence>
<reference evidence="2 4" key="1">
    <citation type="submission" date="2015-03" db="EMBL/GenBank/DDBJ databases">
        <title>Genomic characterization of Dehalococcoides mccartyi strain 11a5, an unusal plasmid-containing chloroethene dechlorinator.</title>
        <authorList>
            <person name="Zhao S."/>
            <person name="Ding C."/>
            <person name="He J."/>
        </authorList>
    </citation>
    <scope>NUCLEOTIDE SEQUENCE [LARGE SCALE GENOMIC DNA]</scope>
    <source>
        <strain evidence="2 4">11a5</strain>
    </source>
</reference>
<accession>A0A142VBM1</accession>
<evidence type="ECO:0000313" key="3">
    <source>
        <dbReference type="EMBL" id="BAZ97886.1"/>
    </source>
</evidence>
<dbReference type="InterPro" id="IPR050128">
    <property type="entry name" value="Sulfate_adenylyltrnsfr_sub2"/>
</dbReference>
<dbReference type="Gene3D" id="3.40.50.620">
    <property type="entry name" value="HUPs"/>
    <property type="match status" value="1"/>
</dbReference>
<dbReference type="OMA" id="GDSRFGC"/>
<evidence type="ECO:0000313" key="5">
    <source>
        <dbReference type="Proteomes" id="UP000218257"/>
    </source>
</evidence>
<dbReference type="AlphaFoldDB" id="A0A142VBM1"/>
<dbReference type="SUPFAM" id="SSF52402">
    <property type="entry name" value="Adenine nucleotide alpha hydrolases-like"/>
    <property type="match status" value="1"/>
</dbReference>
<dbReference type="OrthoDB" id="9774475at2"/>
<protein>
    <submittedName>
        <fullName evidence="2">Phosphoadenosine phosphosulfate reductase</fullName>
    </submittedName>
</protein>
<dbReference type="PANTHER" id="PTHR43196:SF2">
    <property type="entry name" value="PHOSPHOADENOSINE PHOSPHOSULFATE REDUCTASE"/>
    <property type="match status" value="1"/>
</dbReference>
<feature type="domain" description="Phosphoadenosine phosphosulphate reductase" evidence="1">
    <location>
        <begin position="28"/>
        <end position="206"/>
    </location>
</feature>
<dbReference type="PATRIC" id="fig|61435.8.peg.1329"/>
<organism evidence="2 4">
    <name type="scientific">Dehalococcoides mccartyi</name>
    <dbReference type="NCBI Taxonomy" id="61435"/>
    <lineage>
        <taxon>Bacteria</taxon>
        <taxon>Bacillati</taxon>
        <taxon>Chloroflexota</taxon>
        <taxon>Dehalococcoidia</taxon>
        <taxon>Dehalococcoidales</taxon>
        <taxon>Dehalococcoidaceae</taxon>
        <taxon>Dehalococcoides</taxon>
    </lineage>
</organism>
<dbReference type="EMBL" id="CP011127">
    <property type="protein sequence ID" value="AMU87162.1"/>
    <property type="molecule type" value="Genomic_DNA"/>
</dbReference>
<evidence type="ECO:0000313" key="4">
    <source>
        <dbReference type="Proteomes" id="UP000076394"/>
    </source>
</evidence>
<dbReference type="Proteomes" id="UP000076394">
    <property type="component" value="Chromosome"/>
</dbReference>
<name>A0A142VBM1_9CHLR</name>
<reference evidence="3 5" key="2">
    <citation type="journal article" date="2017" name="Sci. Rep.">
        <title>Isolation and genomic characterization of a Dehalococcoides strain suggests genomic rearrangement during culture.</title>
        <authorList>
            <person name="Yohda M."/>
            <person name="Ikegami K."/>
            <person name="Aita Y."/>
            <person name="Kitajima M."/>
            <person name="Takechi A."/>
            <person name="Iwamoto M."/>
            <person name="Fukuda T."/>
            <person name="Tamura N."/>
            <person name="Shibasaki J."/>
            <person name="Koike S."/>
            <person name="Komatsu D."/>
            <person name="Miyagi S."/>
            <person name="Nishimura M."/>
            <person name="Uchino Y."/>
            <person name="Shiroma A."/>
            <person name="Shimoji M."/>
            <person name="Tamotsu H."/>
            <person name="Ashimine N."/>
            <person name="Shinzato M."/>
            <person name="Ohki S."/>
            <person name="Nakano K."/>
            <person name="Teruya K."/>
            <person name="Satou K."/>
            <person name="Hirano T."/>
            <person name="Yagi O."/>
        </authorList>
    </citation>
    <scope>NUCLEOTIDE SEQUENCE [LARGE SCALE GENOMIC DNA]</scope>
    <source>
        <strain evidence="3 5">UCH-ATV1</strain>
    </source>
</reference>
<dbReference type="RefSeq" id="WP_012882543.1">
    <property type="nucleotide sequence ID" value="NZ_AP017649.1"/>
</dbReference>